<dbReference type="GO" id="GO:0003700">
    <property type="term" value="F:DNA-binding transcription factor activity"/>
    <property type="evidence" value="ECO:0007669"/>
    <property type="project" value="TreeGrafter"/>
</dbReference>
<dbReference type="Gene3D" id="1.10.10.10">
    <property type="entry name" value="Winged helix-like DNA-binding domain superfamily/Winged helix DNA-binding domain"/>
    <property type="match status" value="1"/>
</dbReference>
<evidence type="ECO:0000313" key="3">
    <source>
        <dbReference type="Proteomes" id="UP000294914"/>
    </source>
</evidence>
<evidence type="ECO:0000256" key="1">
    <source>
        <dbReference type="ARBA" id="ARBA00023125"/>
    </source>
</evidence>
<organism evidence="2 3">
    <name type="scientific">Thiohalophilus thiocyanatoxydans</name>
    <dbReference type="NCBI Taxonomy" id="381308"/>
    <lineage>
        <taxon>Bacteria</taxon>
        <taxon>Pseudomonadati</taxon>
        <taxon>Pseudomonadota</taxon>
        <taxon>Gammaproteobacteria</taxon>
        <taxon>Thiohalomonadales</taxon>
        <taxon>Thiohalophilaceae</taxon>
        <taxon>Thiohalophilus</taxon>
    </lineage>
</organism>
<dbReference type="EMBL" id="SOQX01000005">
    <property type="protein sequence ID" value="TDY00525.1"/>
    <property type="molecule type" value="Genomic_DNA"/>
</dbReference>
<keyword evidence="1" id="KW-0238">DNA-binding</keyword>
<dbReference type="GO" id="GO:0003677">
    <property type="term" value="F:DNA binding"/>
    <property type="evidence" value="ECO:0007669"/>
    <property type="project" value="UniProtKB-KW"/>
</dbReference>
<dbReference type="AlphaFoldDB" id="A0A4V3H3T5"/>
<name>A0A4V3H3T5_9GAMM</name>
<dbReference type="InterPro" id="IPR036388">
    <property type="entry name" value="WH-like_DNA-bd_sf"/>
</dbReference>
<dbReference type="OrthoDB" id="9795923at2"/>
<dbReference type="NCBIfam" id="TIGR00738">
    <property type="entry name" value="rrf2_super"/>
    <property type="match status" value="1"/>
</dbReference>
<dbReference type="SUPFAM" id="SSF46785">
    <property type="entry name" value="Winged helix' DNA-binding domain"/>
    <property type="match status" value="1"/>
</dbReference>
<dbReference type="Pfam" id="PF02082">
    <property type="entry name" value="Rrf2"/>
    <property type="match status" value="1"/>
</dbReference>
<sequence length="148" mass="16357">MHLKRFTDFALRVLIYLALHPGKTISINEIARAFDMSRNHLLKVINELVASEMITTYRGKSGGIRLARDPAAINVGHLVRRLEGETPLINCNEPLCPILPACTLNQALDEAQSAFFEQLERYTLADLIGNKQGRLVNLLAHAQAGGTP</sequence>
<dbReference type="PANTHER" id="PTHR33221:SF4">
    <property type="entry name" value="HTH-TYPE TRANSCRIPTIONAL REPRESSOR NSRR"/>
    <property type="match status" value="1"/>
</dbReference>
<dbReference type="InterPro" id="IPR036390">
    <property type="entry name" value="WH_DNA-bd_sf"/>
</dbReference>
<accession>A0A4V3H3T5</accession>
<keyword evidence="3" id="KW-1185">Reference proteome</keyword>
<reference evidence="2 3" key="1">
    <citation type="submission" date="2019-03" db="EMBL/GenBank/DDBJ databases">
        <title>Genomic Encyclopedia of Type Strains, Phase IV (KMG-IV): sequencing the most valuable type-strain genomes for metagenomic binning, comparative biology and taxonomic classification.</title>
        <authorList>
            <person name="Goeker M."/>
        </authorList>
    </citation>
    <scope>NUCLEOTIDE SEQUENCE [LARGE SCALE GENOMIC DNA]</scope>
    <source>
        <strain evidence="2 3">DSM 16326</strain>
    </source>
</reference>
<dbReference type="Proteomes" id="UP000294914">
    <property type="component" value="Unassembled WGS sequence"/>
</dbReference>
<dbReference type="PROSITE" id="PS51197">
    <property type="entry name" value="HTH_RRF2_2"/>
    <property type="match status" value="1"/>
</dbReference>
<proteinExistence type="predicted"/>
<dbReference type="RefSeq" id="WP_134084113.1">
    <property type="nucleotide sequence ID" value="NZ_SOQX01000005.1"/>
</dbReference>
<gene>
    <name evidence="2" type="ORF">EDC23_2026</name>
</gene>
<dbReference type="PANTHER" id="PTHR33221">
    <property type="entry name" value="WINGED HELIX-TURN-HELIX TRANSCRIPTIONAL REGULATOR, RRF2 FAMILY"/>
    <property type="match status" value="1"/>
</dbReference>
<protein>
    <submittedName>
        <fullName evidence="2">BadM/Rrf2 family transcriptional regulator</fullName>
    </submittedName>
</protein>
<evidence type="ECO:0000313" key="2">
    <source>
        <dbReference type="EMBL" id="TDY00525.1"/>
    </source>
</evidence>
<dbReference type="GO" id="GO:0005829">
    <property type="term" value="C:cytosol"/>
    <property type="evidence" value="ECO:0007669"/>
    <property type="project" value="TreeGrafter"/>
</dbReference>
<comment type="caution">
    <text evidence="2">The sequence shown here is derived from an EMBL/GenBank/DDBJ whole genome shotgun (WGS) entry which is preliminary data.</text>
</comment>
<dbReference type="InterPro" id="IPR000944">
    <property type="entry name" value="Tscrpt_reg_Rrf2"/>
</dbReference>